<evidence type="ECO:0000259" key="2">
    <source>
        <dbReference type="Pfam" id="PF01370"/>
    </source>
</evidence>
<evidence type="ECO:0000313" key="4">
    <source>
        <dbReference type="Proteomes" id="UP000734218"/>
    </source>
</evidence>
<dbReference type="RefSeq" id="WP_167953991.1">
    <property type="nucleotide sequence ID" value="NZ_JAATJE010000001.1"/>
</dbReference>
<evidence type="ECO:0000313" key="3">
    <source>
        <dbReference type="EMBL" id="NJC34098.1"/>
    </source>
</evidence>
<dbReference type="Gene3D" id="3.40.50.720">
    <property type="entry name" value="NAD(P)-binding Rossmann-like Domain"/>
    <property type="match status" value="1"/>
</dbReference>
<dbReference type="SUPFAM" id="SSF51735">
    <property type="entry name" value="NAD(P)-binding Rossmann-fold domains"/>
    <property type="match status" value="1"/>
</dbReference>
<proteinExistence type="predicted"/>
<dbReference type="InterPro" id="IPR020904">
    <property type="entry name" value="Sc_DH/Rdtase_CS"/>
</dbReference>
<name>A0ABX0XL50_9SPHN</name>
<accession>A0ABX0XL50</accession>
<dbReference type="InterPro" id="IPR001509">
    <property type="entry name" value="Epimerase_deHydtase"/>
</dbReference>
<dbReference type="InterPro" id="IPR036291">
    <property type="entry name" value="NAD(P)-bd_dom_sf"/>
</dbReference>
<keyword evidence="4" id="KW-1185">Reference proteome</keyword>
<dbReference type="Proteomes" id="UP000734218">
    <property type="component" value="Unassembled WGS sequence"/>
</dbReference>
<evidence type="ECO:0000256" key="1">
    <source>
        <dbReference type="ARBA" id="ARBA00023027"/>
    </source>
</evidence>
<feature type="domain" description="NAD-dependent epimerase/dehydratase" evidence="2">
    <location>
        <begin position="3"/>
        <end position="238"/>
    </location>
</feature>
<keyword evidence="3" id="KW-0413">Isomerase</keyword>
<gene>
    <name evidence="3" type="ORF">GGR88_001572</name>
</gene>
<dbReference type="PANTHER" id="PTHR43574">
    <property type="entry name" value="EPIMERASE-RELATED"/>
    <property type="match status" value="1"/>
</dbReference>
<keyword evidence="1" id="KW-0520">NAD</keyword>
<organism evidence="3 4">
    <name type="scientific">Sphingomonas jejuensis</name>
    <dbReference type="NCBI Taxonomy" id="904715"/>
    <lineage>
        <taxon>Bacteria</taxon>
        <taxon>Pseudomonadati</taxon>
        <taxon>Pseudomonadota</taxon>
        <taxon>Alphaproteobacteria</taxon>
        <taxon>Sphingomonadales</taxon>
        <taxon>Sphingomonadaceae</taxon>
        <taxon>Sphingomonas</taxon>
    </lineage>
</organism>
<dbReference type="PRINTS" id="PR01713">
    <property type="entry name" value="NUCEPIMERASE"/>
</dbReference>
<comment type="caution">
    <text evidence="3">The sequence shown here is derived from an EMBL/GenBank/DDBJ whole genome shotgun (WGS) entry which is preliminary data.</text>
</comment>
<dbReference type="EMBL" id="JAATJE010000001">
    <property type="protein sequence ID" value="NJC34098.1"/>
    <property type="molecule type" value="Genomic_DNA"/>
</dbReference>
<dbReference type="Pfam" id="PF01370">
    <property type="entry name" value="Epimerase"/>
    <property type="match status" value="1"/>
</dbReference>
<reference evidence="3 4" key="1">
    <citation type="submission" date="2020-03" db="EMBL/GenBank/DDBJ databases">
        <title>Genomic Encyclopedia of Type Strains, Phase IV (KMG-IV): sequencing the most valuable type-strain genomes for metagenomic binning, comparative biology and taxonomic classification.</title>
        <authorList>
            <person name="Goeker M."/>
        </authorList>
    </citation>
    <scope>NUCLEOTIDE SEQUENCE [LARGE SCALE GENOMIC DNA]</scope>
    <source>
        <strain evidence="3 4">DSM 27651</strain>
    </source>
</reference>
<dbReference type="EC" id="5.1.3.6" evidence="3"/>
<protein>
    <submittedName>
        <fullName evidence="3">UDP-glucuronate 4-epimerase</fullName>
        <ecNumber evidence="3">5.1.3.6</ecNumber>
    </submittedName>
</protein>
<dbReference type="GO" id="GO:0050378">
    <property type="term" value="F:UDP-glucuronate 4-epimerase activity"/>
    <property type="evidence" value="ECO:0007669"/>
    <property type="project" value="UniProtKB-EC"/>
</dbReference>
<sequence>MTILVTGVAGFIGHAVARALLARGDRVIGIDDLNPYYDPALKRARLDDLGGRGDFTFVEADIADADALSRATDGTAIDRIVHLAAQAGVRHSIDNPHAYVRANMVGHLNVLELARTRRVGHLVYASSSSVYGDSAAFPLSVEQRTDHPISLYAATKRADELMSDSYAHLYRLPQTGLRFFTVYGPWGRPDMAVWLFTSAVLDGRAIRLHAGGDMRRDFTFIDDIVAGVLAALDRPPADDGRPKPGGAVAPHAIYNLGGDRPEGVDRLVRLIEDACGRAAMIEASPMQPGDVRQTAADITASRRDLGFSPATPLDVGIPRFVDWFRHYRAGAGS</sequence>
<dbReference type="PROSITE" id="PS00061">
    <property type="entry name" value="ADH_SHORT"/>
    <property type="match status" value="1"/>
</dbReference>